<dbReference type="InterPro" id="IPR016181">
    <property type="entry name" value="Acyl_CoA_acyltransferase"/>
</dbReference>
<keyword evidence="1 4" id="KW-0808">Transferase</keyword>
<reference evidence="4 5" key="1">
    <citation type="submission" date="2024-09" db="EMBL/GenBank/DDBJ databases">
        <authorList>
            <person name="Zhang Z.-H."/>
        </authorList>
    </citation>
    <scope>NUCLEOTIDE SEQUENCE [LARGE SCALE GENOMIC DNA]</scope>
    <source>
        <strain evidence="4 5">HHTR114</strain>
    </source>
</reference>
<accession>A0ABW1KVP4</accession>
<evidence type="ECO:0000259" key="3">
    <source>
        <dbReference type="PROSITE" id="PS51186"/>
    </source>
</evidence>
<name>A0ABW1KVP4_9PROT</name>
<dbReference type="PANTHER" id="PTHR10545:SF42">
    <property type="entry name" value="ACETYLTRANSFERASE"/>
    <property type="match status" value="1"/>
</dbReference>
<evidence type="ECO:0000256" key="1">
    <source>
        <dbReference type="ARBA" id="ARBA00022679"/>
    </source>
</evidence>
<keyword evidence="2 4" id="KW-0012">Acyltransferase</keyword>
<feature type="domain" description="N-acetyltransferase" evidence="3">
    <location>
        <begin position="2"/>
        <end position="144"/>
    </location>
</feature>
<dbReference type="SUPFAM" id="SSF55729">
    <property type="entry name" value="Acyl-CoA N-acyltransferases (Nat)"/>
    <property type="match status" value="1"/>
</dbReference>
<dbReference type="GO" id="GO:0016746">
    <property type="term" value="F:acyltransferase activity"/>
    <property type="evidence" value="ECO:0007669"/>
    <property type="project" value="UniProtKB-KW"/>
</dbReference>
<comment type="caution">
    <text evidence="4">The sequence shown here is derived from an EMBL/GenBank/DDBJ whole genome shotgun (WGS) entry which is preliminary data.</text>
</comment>
<evidence type="ECO:0000313" key="4">
    <source>
        <dbReference type="EMBL" id="MFC6036196.1"/>
    </source>
</evidence>
<dbReference type="PANTHER" id="PTHR10545">
    <property type="entry name" value="DIAMINE N-ACETYLTRANSFERASE"/>
    <property type="match status" value="1"/>
</dbReference>
<protein>
    <submittedName>
        <fullName evidence="4">GNAT family N-acetyltransferase</fullName>
        <ecNumber evidence="4">2.3.-.-</ecNumber>
    </submittedName>
</protein>
<dbReference type="CDD" id="cd04301">
    <property type="entry name" value="NAT_SF"/>
    <property type="match status" value="1"/>
</dbReference>
<dbReference type="RefSeq" id="WP_379882574.1">
    <property type="nucleotide sequence ID" value="NZ_JBHPON010000002.1"/>
</dbReference>
<organism evidence="4 5">
    <name type="scientific">Hyphococcus aureus</name>
    <dbReference type="NCBI Taxonomy" id="2666033"/>
    <lineage>
        <taxon>Bacteria</taxon>
        <taxon>Pseudomonadati</taxon>
        <taxon>Pseudomonadota</taxon>
        <taxon>Alphaproteobacteria</taxon>
        <taxon>Parvularculales</taxon>
        <taxon>Parvularculaceae</taxon>
        <taxon>Hyphococcus</taxon>
    </lineage>
</organism>
<sequence length="144" mass="16675">MTLIRKIASSDEDAWHRLWEDYLDYYKMELPQAHADRLFHSLTEGEPYFGFVAEQDGEVIGFVHGLPHPSTWSETGYCYLEDLYVDAEARGSGAGRKLINAVYEEAKSRGLSRVYWHTDKGNETARKLYDKVATLSDFVHYRMD</sequence>
<proteinExistence type="predicted"/>
<dbReference type="EMBL" id="JBHPON010000002">
    <property type="protein sequence ID" value="MFC6036196.1"/>
    <property type="molecule type" value="Genomic_DNA"/>
</dbReference>
<dbReference type="Proteomes" id="UP001596116">
    <property type="component" value="Unassembled WGS sequence"/>
</dbReference>
<dbReference type="InterPro" id="IPR000182">
    <property type="entry name" value="GNAT_dom"/>
</dbReference>
<dbReference type="PROSITE" id="PS51186">
    <property type="entry name" value="GNAT"/>
    <property type="match status" value="1"/>
</dbReference>
<dbReference type="Pfam" id="PF00583">
    <property type="entry name" value="Acetyltransf_1"/>
    <property type="match status" value="1"/>
</dbReference>
<keyword evidence="5" id="KW-1185">Reference proteome</keyword>
<dbReference type="EC" id="2.3.-.-" evidence="4"/>
<dbReference type="Gene3D" id="3.40.630.30">
    <property type="match status" value="1"/>
</dbReference>
<evidence type="ECO:0000256" key="2">
    <source>
        <dbReference type="ARBA" id="ARBA00023315"/>
    </source>
</evidence>
<dbReference type="InterPro" id="IPR051016">
    <property type="entry name" value="Diverse_Substrate_AcTransf"/>
</dbReference>
<evidence type="ECO:0000313" key="5">
    <source>
        <dbReference type="Proteomes" id="UP001596116"/>
    </source>
</evidence>
<gene>
    <name evidence="4" type="ORF">ACFMB1_11625</name>
</gene>